<dbReference type="EMBL" id="FXAZ01000003">
    <property type="protein sequence ID" value="SMG45206.1"/>
    <property type="molecule type" value="Genomic_DNA"/>
</dbReference>
<proteinExistence type="predicted"/>
<feature type="transmembrane region" description="Helical" evidence="2">
    <location>
        <begin position="339"/>
        <end position="358"/>
    </location>
</feature>
<feature type="transmembrane region" description="Helical" evidence="2">
    <location>
        <begin position="82"/>
        <end position="102"/>
    </location>
</feature>
<dbReference type="RefSeq" id="WP_085494886.1">
    <property type="nucleotide sequence ID" value="NZ_FXAZ01000003.1"/>
</dbReference>
<dbReference type="SUPFAM" id="SSF53300">
    <property type="entry name" value="vWA-like"/>
    <property type="match status" value="1"/>
</dbReference>
<evidence type="ECO:0000256" key="1">
    <source>
        <dbReference type="SAM" id="MobiDB-lite"/>
    </source>
</evidence>
<accession>A0A1X7KWG2</accession>
<feature type="compositionally biased region" description="Basic and acidic residues" evidence="1">
    <location>
        <begin position="415"/>
        <end position="427"/>
    </location>
</feature>
<dbReference type="SMART" id="SM00327">
    <property type="entry name" value="VWA"/>
    <property type="match status" value="1"/>
</dbReference>
<dbReference type="CDD" id="cd00198">
    <property type="entry name" value="vWFA"/>
    <property type="match status" value="1"/>
</dbReference>
<dbReference type="AlphaFoldDB" id="A0A1X7KWG2"/>
<evidence type="ECO:0000256" key="2">
    <source>
        <dbReference type="SAM" id="Phobius"/>
    </source>
</evidence>
<keyword evidence="5" id="KW-1185">Reference proteome</keyword>
<keyword evidence="2" id="KW-1133">Transmembrane helix</keyword>
<keyword evidence="2" id="KW-0812">Transmembrane</keyword>
<feature type="transmembrane region" description="Helical" evidence="2">
    <location>
        <begin position="370"/>
        <end position="389"/>
    </location>
</feature>
<protein>
    <submittedName>
        <fullName evidence="4">Ca-activated chloride channel family protein</fullName>
    </submittedName>
</protein>
<dbReference type="PANTHER" id="PTHR37947">
    <property type="entry name" value="BLL2462 PROTEIN"/>
    <property type="match status" value="1"/>
</dbReference>
<feature type="transmembrane region" description="Helical" evidence="2">
    <location>
        <begin position="306"/>
        <end position="327"/>
    </location>
</feature>
<organism evidence="4 5">
    <name type="scientific">Paenibacillus aquistagni</name>
    <dbReference type="NCBI Taxonomy" id="1852522"/>
    <lineage>
        <taxon>Bacteria</taxon>
        <taxon>Bacillati</taxon>
        <taxon>Bacillota</taxon>
        <taxon>Bacilli</taxon>
        <taxon>Bacillales</taxon>
        <taxon>Paenibacillaceae</taxon>
        <taxon>Paenibacillus</taxon>
    </lineage>
</organism>
<reference evidence="4 5" key="1">
    <citation type="submission" date="2017-04" db="EMBL/GenBank/DDBJ databases">
        <authorList>
            <person name="Afonso C.L."/>
            <person name="Miller P.J."/>
            <person name="Scott M.A."/>
            <person name="Spackman E."/>
            <person name="Goraichik I."/>
            <person name="Dimitrov K.M."/>
            <person name="Suarez D.L."/>
            <person name="Swayne D.E."/>
        </authorList>
    </citation>
    <scope>NUCLEOTIDE SEQUENCE [LARGE SCALE GENOMIC DNA]</scope>
    <source>
        <strain evidence="4 5">11</strain>
    </source>
</reference>
<feature type="transmembrane region" description="Helical" evidence="2">
    <location>
        <begin position="43"/>
        <end position="62"/>
    </location>
</feature>
<gene>
    <name evidence="4" type="ORF">SAMN06295960_2719</name>
</gene>
<name>A0A1X7KWG2_9BACL</name>
<feature type="region of interest" description="Disordered" evidence="1">
    <location>
        <begin position="398"/>
        <end position="427"/>
    </location>
</feature>
<dbReference type="STRING" id="1852522.SAMN06295960_2719"/>
<sequence>MQRKINGLLVLFSLLGGALGYVLGEILLHQLEDKTPQIVNVGLYFGILALCIGLGCLLAEMISPRLNGASWRQMYMGTSWKLWIPATLVLLLVAGAALEFLYEVDMGGQRQVRNIVFVIDNSGSMRQTDPDNARYAAAKSLIGQMDSAKQVSVISFGNEAEVIQPFVKAHDQDTKLAIYEKIDALEPTEDGTNIEGALNQAMQLIRQESTKGTLVILLSDGVSDVDVDKTLSDYIDQRIAVHTVGLSLVDPSGTRLLETIAGRTGGQYYDVEEAKDLSLVFQQIYNTVGERTLLTERTGTLESSSLYMILRIVALTLIGTLIGLALGIMFDNRYLAKSFAIGGAAAGLLAGCLLEFGLSGSPWLDGMIRLLAALILALIISLFTMVVPIKEHGVKSYSRSARPGRQGSAAQAFDQPDKDRTSRGFNR</sequence>
<dbReference type="Pfam" id="PF00092">
    <property type="entry name" value="VWA"/>
    <property type="match status" value="1"/>
</dbReference>
<dbReference type="Gene3D" id="3.40.50.410">
    <property type="entry name" value="von Willebrand factor, type A domain"/>
    <property type="match status" value="1"/>
</dbReference>
<evidence type="ECO:0000313" key="5">
    <source>
        <dbReference type="Proteomes" id="UP000193834"/>
    </source>
</evidence>
<dbReference type="InterPro" id="IPR002035">
    <property type="entry name" value="VWF_A"/>
</dbReference>
<evidence type="ECO:0000259" key="3">
    <source>
        <dbReference type="PROSITE" id="PS50234"/>
    </source>
</evidence>
<keyword evidence="2" id="KW-0472">Membrane</keyword>
<dbReference type="OrthoDB" id="6206554at2"/>
<dbReference type="PANTHER" id="PTHR37947:SF1">
    <property type="entry name" value="BLL2462 PROTEIN"/>
    <property type="match status" value="1"/>
</dbReference>
<dbReference type="PROSITE" id="PS50234">
    <property type="entry name" value="VWFA"/>
    <property type="match status" value="1"/>
</dbReference>
<dbReference type="InterPro" id="IPR036465">
    <property type="entry name" value="vWFA_dom_sf"/>
</dbReference>
<evidence type="ECO:0000313" key="4">
    <source>
        <dbReference type="EMBL" id="SMG45206.1"/>
    </source>
</evidence>
<feature type="domain" description="VWFA" evidence="3">
    <location>
        <begin position="114"/>
        <end position="284"/>
    </location>
</feature>
<dbReference type="Proteomes" id="UP000193834">
    <property type="component" value="Unassembled WGS sequence"/>
</dbReference>